<dbReference type="CDD" id="cd03791">
    <property type="entry name" value="GT5_Glycogen_synthase_DULL1-like"/>
    <property type="match status" value="1"/>
</dbReference>
<evidence type="ECO:0000256" key="6">
    <source>
        <dbReference type="ARBA" id="ARBA00022679"/>
    </source>
</evidence>
<dbReference type="PANTHER" id="PTHR45825:SF11">
    <property type="entry name" value="ALPHA AMYLASE DOMAIN-CONTAINING PROTEIN"/>
    <property type="match status" value="1"/>
</dbReference>
<dbReference type="PANTHER" id="PTHR45825">
    <property type="entry name" value="GRANULE-BOUND STARCH SYNTHASE 1, CHLOROPLASTIC/AMYLOPLASTIC"/>
    <property type="match status" value="1"/>
</dbReference>
<feature type="domain" description="Starch synthase catalytic" evidence="10">
    <location>
        <begin position="2"/>
        <end position="232"/>
    </location>
</feature>
<dbReference type="EMBL" id="VUNN01000001">
    <property type="protein sequence ID" value="MSU05401.1"/>
    <property type="molecule type" value="Genomic_DNA"/>
</dbReference>
<comment type="catalytic activity">
    <reaction evidence="1 8">
        <text>[(1-&gt;4)-alpha-D-glucosyl](n) + ADP-alpha-D-glucose = [(1-&gt;4)-alpha-D-glucosyl](n+1) + ADP + H(+)</text>
        <dbReference type="Rhea" id="RHEA:18189"/>
        <dbReference type="Rhea" id="RHEA-COMP:9584"/>
        <dbReference type="Rhea" id="RHEA-COMP:9587"/>
        <dbReference type="ChEBI" id="CHEBI:15378"/>
        <dbReference type="ChEBI" id="CHEBI:15444"/>
        <dbReference type="ChEBI" id="CHEBI:57498"/>
        <dbReference type="ChEBI" id="CHEBI:456216"/>
        <dbReference type="EC" id="2.4.1.21"/>
    </reaction>
</comment>
<accession>A0A7X2PAP8</accession>
<evidence type="ECO:0000256" key="3">
    <source>
        <dbReference type="ARBA" id="ARBA00004964"/>
    </source>
</evidence>
<evidence type="ECO:0000259" key="10">
    <source>
        <dbReference type="Pfam" id="PF08323"/>
    </source>
</evidence>
<dbReference type="InterPro" id="IPR001296">
    <property type="entry name" value="Glyco_trans_1"/>
</dbReference>
<evidence type="ECO:0000256" key="7">
    <source>
        <dbReference type="ARBA" id="ARBA00023056"/>
    </source>
</evidence>
<sequence length="479" mass="53546">MNILMLTSETVPFSKSGGLADVVGALSSSLNKLDNSVKVMMPLYGFIDRKGFKKERTLSIPVLSKEESVTILVKKVQKVEYLAVEHPLFSERQGIYGDTSFTPYSDNAYRFLLLCKAAIEYIKASDWKADILHAHDWTAGPAMYLAKAAKLKVKTVFTIHNLAYQGDFSRFDLLSSGITPTEKMLSGGGLEKRFNMLKTGLEYADHITTVSPTYAKEIQSNEQGCGLDYLLKARSSSLSGILNGIDKTEWNPAKDKFFSEHFSVKKQSGKSELKLKAQAMFNLKQDANIPLIGMISRIAEQKGFHELLDDDVPALEQIAREKKCQFIIIGTGDKRYEEKLKDIGARYDNVSVNIVFSQELSHIVEGACDFFLMPSRYEPCGLNQMYSLVYGTLPIAHRTGGLADSIINVNEDIINGNGFLFDELSPNLIYKIVNQALSFYNDKEHFNIARTNALKSDFSWDDSAEEYIKIYGKLLGGAK</sequence>
<dbReference type="GO" id="GO:0009011">
    <property type="term" value="F:alpha-1,4-glucan glucosyltransferase (ADP-glucose donor) activity"/>
    <property type="evidence" value="ECO:0007669"/>
    <property type="project" value="UniProtKB-UniRule"/>
</dbReference>
<name>A0A7X2PAP8_9SPIO</name>
<keyword evidence="5 8" id="KW-0328">Glycosyltransferase</keyword>
<evidence type="ECO:0000256" key="2">
    <source>
        <dbReference type="ARBA" id="ARBA00002764"/>
    </source>
</evidence>
<dbReference type="Pfam" id="PF08323">
    <property type="entry name" value="Glyco_transf_5"/>
    <property type="match status" value="1"/>
</dbReference>
<keyword evidence="7 8" id="KW-0320">Glycogen biosynthesis</keyword>
<evidence type="ECO:0000313" key="12">
    <source>
        <dbReference type="Proteomes" id="UP000460549"/>
    </source>
</evidence>
<dbReference type="Gene3D" id="3.40.50.2000">
    <property type="entry name" value="Glycogen Phosphorylase B"/>
    <property type="match status" value="2"/>
</dbReference>
<dbReference type="Proteomes" id="UP000460549">
    <property type="component" value="Unassembled WGS sequence"/>
</dbReference>
<evidence type="ECO:0000256" key="5">
    <source>
        <dbReference type="ARBA" id="ARBA00022676"/>
    </source>
</evidence>
<dbReference type="AlphaFoldDB" id="A0A7X2PAP8"/>
<dbReference type="NCBIfam" id="TIGR02095">
    <property type="entry name" value="glgA"/>
    <property type="match status" value="1"/>
</dbReference>
<organism evidence="11 12">
    <name type="scientific">Bullifex porci</name>
    <dbReference type="NCBI Taxonomy" id="2606638"/>
    <lineage>
        <taxon>Bacteria</taxon>
        <taxon>Pseudomonadati</taxon>
        <taxon>Spirochaetota</taxon>
        <taxon>Spirochaetia</taxon>
        <taxon>Spirochaetales</taxon>
        <taxon>Spirochaetaceae</taxon>
        <taxon>Bullifex</taxon>
    </lineage>
</organism>
<keyword evidence="6 8" id="KW-0808">Transferase</keyword>
<dbReference type="GO" id="GO:0005978">
    <property type="term" value="P:glycogen biosynthetic process"/>
    <property type="evidence" value="ECO:0007669"/>
    <property type="project" value="UniProtKB-UniRule"/>
</dbReference>
<keyword evidence="12" id="KW-1185">Reference proteome</keyword>
<gene>
    <name evidence="8" type="primary">glgA</name>
    <name evidence="11" type="ORF">FYJ80_01190</name>
</gene>
<protein>
    <recommendedName>
        <fullName evidence="8">Glycogen synthase</fullName>
        <ecNumber evidence="8">2.4.1.21</ecNumber>
    </recommendedName>
    <alternativeName>
        <fullName evidence="8">Starch [bacterial glycogen] synthase</fullName>
    </alternativeName>
</protein>
<comment type="pathway">
    <text evidence="3 8">Glycan biosynthesis; glycogen biosynthesis.</text>
</comment>
<dbReference type="RefSeq" id="WP_154424297.1">
    <property type="nucleotide sequence ID" value="NZ_VUNN01000001.1"/>
</dbReference>
<feature type="binding site" evidence="8">
    <location>
        <position position="15"/>
    </location>
    <ligand>
        <name>ADP-alpha-D-glucose</name>
        <dbReference type="ChEBI" id="CHEBI:57498"/>
    </ligand>
</feature>
<dbReference type="InterPro" id="IPR013534">
    <property type="entry name" value="Starch_synth_cat_dom"/>
</dbReference>
<evidence type="ECO:0000256" key="1">
    <source>
        <dbReference type="ARBA" id="ARBA00001478"/>
    </source>
</evidence>
<dbReference type="UniPathway" id="UPA00164"/>
<evidence type="ECO:0000313" key="11">
    <source>
        <dbReference type="EMBL" id="MSU05401.1"/>
    </source>
</evidence>
<evidence type="ECO:0000259" key="9">
    <source>
        <dbReference type="Pfam" id="PF00534"/>
    </source>
</evidence>
<comment type="similarity">
    <text evidence="4 8">Belongs to the glycosyltransferase 1 family. Bacterial/plant glycogen synthase subfamily.</text>
</comment>
<feature type="domain" description="Glycosyl transferase family 1" evidence="9">
    <location>
        <begin position="282"/>
        <end position="445"/>
    </location>
</feature>
<comment type="function">
    <text evidence="2 8">Synthesizes alpha-1,4-glucan chains using ADP-glucose.</text>
</comment>
<proteinExistence type="inferred from homology"/>
<reference evidence="11 12" key="1">
    <citation type="submission" date="2019-08" db="EMBL/GenBank/DDBJ databases">
        <title>In-depth cultivation of the pig gut microbiome towards novel bacterial diversity and tailored functional studies.</title>
        <authorList>
            <person name="Wylensek D."/>
            <person name="Hitch T.C.A."/>
            <person name="Clavel T."/>
        </authorList>
    </citation>
    <scope>NUCLEOTIDE SEQUENCE [LARGE SCALE GENOMIC DNA]</scope>
    <source>
        <strain evidence="11 12">NM-380-WT-3C1</strain>
    </source>
</reference>
<dbReference type="Pfam" id="PF00534">
    <property type="entry name" value="Glycos_transf_1"/>
    <property type="match status" value="1"/>
</dbReference>
<comment type="caution">
    <text evidence="11">The sequence shown here is derived from an EMBL/GenBank/DDBJ whole genome shotgun (WGS) entry which is preliminary data.</text>
</comment>
<evidence type="ECO:0000256" key="8">
    <source>
        <dbReference type="HAMAP-Rule" id="MF_00484"/>
    </source>
</evidence>
<evidence type="ECO:0000256" key="4">
    <source>
        <dbReference type="ARBA" id="ARBA00010281"/>
    </source>
</evidence>
<dbReference type="GO" id="GO:0004373">
    <property type="term" value="F:alpha-1,4-glucan glucosyltransferase (UDP-glucose donor) activity"/>
    <property type="evidence" value="ECO:0007669"/>
    <property type="project" value="InterPro"/>
</dbReference>
<dbReference type="EC" id="2.4.1.21" evidence="8"/>
<dbReference type="HAMAP" id="MF_00484">
    <property type="entry name" value="Glycogen_synth"/>
    <property type="match status" value="1"/>
</dbReference>
<dbReference type="SUPFAM" id="SSF53756">
    <property type="entry name" value="UDP-Glycosyltransferase/glycogen phosphorylase"/>
    <property type="match status" value="1"/>
</dbReference>
<dbReference type="InterPro" id="IPR011835">
    <property type="entry name" value="GS/SS"/>
</dbReference>